<evidence type="ECO:0000256" key="7">
    <source>
        <dbReference type="ARBA" id="ARBA00022692"/>
    </source>
</evidence>
<feature type="transmembrane region" description="Helical" evidence="10">
    <location>
        <begin position="170"/>
        <end position="185"/>
    </location>
</feature>
<evidence type="ECO:0000256" key="3">
    <source>
        <dbReference type="ARBA" id="ARBA00006669"/>
    </source>
</evidence>
<comment type="function">
    <text evidence="1">Required for nicotinamide riboside transport across the inner membrane.</text>
</comment>
<evidence type="ECO:0000256" key="6">
    <source>
        <dbReference type="ARBA" id="ARBA00022475"/>
    </source>
</evidence>
<feature type="transmembrane region" description="Helical" evidence="10">
    <location>
        <begin position="68"/>
        <end position="85"/>
    </location>
</feature>
<keyword evidence="5" id="KW-0813">Transport</keyword>
<dbReference type="Pfam" id="PF04973">
    <property type="entry name" value="NMN_transporter"/>
    <property type="match status" value="1"/>
</dbReference>
<dbReference type="AlphaFoldDB" id="A0AAP2DTX7"/>
<evidence type="ECO:0000313" key="11">
    <source>
        <dbReference type="EMBL" id="MBT1701162.1"/>
    </source>
</evidence>
<sequence length="222" mass="26049">MMDFFNIDHIFFSVWNYDVSYLEFFGLISGIIAVVLSALANVWSWPAGIINVTLSFFLFFQVQLYPDMFLQIFFFITNVMGWWRWTHPKPYEEDRKHELKISFLKTSELILVSAAGIAGTLLLGLFAENLHELFPSVFTKPSAAPYLDSFITVMSIVATIYLIQKKIESWVIWLLVDVIATYLYFSRDIKLYGVLYLVLCFIAAFALWNWVREFRSYRKHHS</sequence>
<evidence type="ECO:0000256" key="4">
    <source>
        <dbReference type="ARBA" id="ARBA00017522"/>
    </source>
</evidence>
<protein>
    <recommendedName>
        <fullName evidence="4">Nicotinamide riboside transporter PnuC</fullName>
    </recommendedName>
</protein>
<comment type="caution">
    <text evidence="11">The sequence shown here is derived from an EMBL/GenBank/DDBJ whole genome shotgun (WGS) entry which is preliminary data.</text>
</comment>
<keyword evidence="12" id="KW-1185">Reference proteome</keyword>
<feature type="transmembrane region" description="Helical" evidence="10">
    <location>
        <begin position="146"/>
        <end position="163"/>
    </location>
</feature>
<dbReference type="Proteomes" id="UP001319200">
    <property type="component" value="Unassembled WGS sequence"/>
</dbReference>
<dbReference type="PANTHER" id="PTHR36122:SF2">
    <property type="entry name" value="NICOTINAMIDE RIBOSIDE TRANSPORTER PNUC"/>
    <property type="match status" value="1"/>
</dbReference>
<name>A0AAP2DTX7_9BACT</name>
<evidence type="ECO:0000256" key="9">
    <source>
        <dbReference type="ARBA" id="ARBA00023136"/>
    </source>
</evidence>
<feature type="transmembrane region" description="Helical" evidence="10">
    <location>
        <begin position="191"/>
        <end position="211"/>
    </location>
</feature>
<dbReference type="GO" id="GO:0005886">
    <property type="term" value="C:plasma membrane"/>
    <property type="evidence" value="ECO:0007669"/>
    <property type="project" value="UniProtKB-SubCell"/>
</dbReference>
<feature type="transmembrane region" description="Helical" evidence="10">
    <location>
        <begin position="106"/>
        <end position="126"/>
    </location>
</feature>
<dbReference type="GO" id="GO:0034257">
    <property type="term" value="F:nicotinamide riboside transmembrane transporter activity"/>
    <property type="evidence" value="ECO:0007669"/>
    <property type="project" value="InterPro"/>
</dbReference>
<organism evidence="11 12">
    <name type="scientific">Chryseosolibacter histidini</name>
    <dbReference type="NCBI Taxonomy" id="2782349"/>
    <lineage>
        <taxon>Bacteria</taxon>
        <taxon>Pseudomonadati</taxon>
        <taxon>Bacteroidota</taxon>
        <taxon>Cytophagia</taxon>
        <taxon>Cytophagales</taxon>
        <taxon>Chryseotaleaceae</taxon>
        <taxon>Chryseosolibacter</taxon>
    </lineage>
</organism>
<reference evidence="11 12" key="1">
    <citation type="submission" date="2021-05" db="EMBL/GenBank/DDBJ databases">
        <title>A Polyphasic approach of four new species of the genus Ohtaekwangia: Ohtaekwangia histidinii sp. nov., Ohtaekwangia cretensis sp. nov., Ohtaekwangia indiensis sp. nov., Ohtaekwangia reichenbachii sp. nov. from diverse environment.</title>
        <authorList>
            <person name="Octaviana S."/>
        </authorList>
    </citation>
    <scope>NUCLEOTIDE SEQUENCE [LARGE SCALE GENOMIC DNA]</scope>
    <source>
        <strain evidence="11 12">PWU4</strain>
    </source>
</reference>
<proteinExistence type="inferred from homology"/>
<evidence type="ECO:0000256" key="5">
    <source>
        <dbReference type="ARBA" id="ARBA00022448"/>
    </source>
</evidence>
<dbReference type="EMBL" id="JAHESF010000059">
    <property type="protein sequence ID" value="MBT1701162.1"/>
    <property type="molecule type" value="Genomic_DNA"/>
</dbReference>
<keyword evidence="6" id="KW-1003">Cell membrane</keyword>
<evidence type="ECO:0000256" key="1">
    <source>
        <dbReference type="ARBA" id="ARBA00002672"/>
    </source>
</evidence>
<keyword evidence="8 10" id="KW-1133">Transmembrane helix</keyword>
<comment type="similarity">
    <text evidence="3">Belongs to the nicotinamide ribonucleoside (NR) uptake permease (TC 4.B.1) family.</text>
</comment>
<accession>A0AAP2DTX7</accession>
<comment type="subcellular location">
    <subcellularLocation>
        <location evidence="2">Cell membrane</location>
        <topology evidence="2">Multi-pass membrane protein</topology>
    </subcellularLocation>
</comment>
<dbReference type="PANTHER" id="PTHR36122">
    <property type="entry name" value="NICOTINAMIDE RIBOSIDE TRANSPORTER PNUC"/>
    <property type="match status" value="1"/>
</dbReference>
<feature type="transmembrane region" description="Helical" evidence="10">
    <location>
        <begin position="20"/>
        <end position="40"/>
    </location>
</feature>
<evidence type="ECO:0000256" key="2">
    <source>
        <dbReference type="ARBA" id="ARBA00004651"/>
    </source>
</evidence>
<dbReference type="InterPro" id="IPR006419">
    <property type="entry name" value="NMN_transpt_PnuC"/>
</dbReference>
<evidence type="ECO:0000256" key="10">
    <source>
        <dbReference type="SAM" id="Phobius"/>
    </source>
</evidence>
<feature type="transmembrane region" description="Helical" evidence="10">
    <location>
        <begin position="45"/>
        <end position="62"/>
    </location>
</feature>
<evidence type="ECO:0000256" key="8">
    <source>
        <dbReference type="ARBA" id="ARBA00022989"/>
    </source>
</evidence>
<dbReference type="NCBIfam" id="TIGR01528">
    <property type="entry name" value="NMN_trans_PnuC"/>
    <property type="match status" value="1"/>
</dbReference>
<gene>
    <name evidence="11" type="primary">pnuC</name>
    <name evidence="11" type="ORF">KK083_30000</name>
</gene>
<evidence type="ECO:0000313" key="12">
    <source>
        <dbReference type="Proteomes" id="UP001319200"/>
    </source>
</evidence>
<keyword evidence="9 10" id="KW-0472">Membrane</keyword>
<keyword evidence="7 10" id="KW-0812">Transmembrane</keyword>